<sequence>MLGSHELGNEERARAFLVKRYTVRDVRLDAFWYLKTPSMEAGAGHARNSLAGSLPLT</sequence>
<name>A0A4R3M5G0_9BURK</name>
<evidence type="ECO:0000313" key="2">
    <source>
        <dbReference type="Proteomes" id="UP000295525"/>
    </source>
</evidence>
<protein>
    <submittedName>
        <fullName evidence="1">Uncharacterized protein</fullName>
    </submittedName>
</protein>
<dbReference type="Proteomes" id="UP000295525">
    <property type="component" value="Unassembled WGS sequence"/>
</dbReference>
<reference evidence="1 2" key="1">
    <citation type="submission" date="2019-03" db="EMBL/GenBank/DDBJ databases">
        <title>Genomic Encyclopedia of Type Strains, Phase IV (KMG-IV): sequencing the most valuable type-strain genomes for metagenomic binning, comparative biology and taxonomic classification.</title>
        <authorList>
            <person name="Goeker M."/>
        </authorList>
    </citation>
    <scope>NUCLEOTIDE SEQUENCE [LARGE SCALE GENOMIC DNA]</scope>
    <source>
        <strain evidence="1 2">DSM 24591</strain>
    </source>
</reference>
<evidence type="ECO:0000313" key="1">
    <source>
        <dbReference type="EMBL" id="TCT08591.1"/>
    </source>
</evidence>
<keyword evidence="2" id="KW-1185">Reference proteome</keyword>
<dbReference type="AlphaFoldDB" id="A0A4R3M5G0"/>
<proteinExistence type="predicted"/>
<organism evidence="1 2">
    <name type="scientific">Paralcaligenes ureilyticus</name>
    <dbReference type="NCBI Taxonomy" id="627131"/>
    <lineage>
        <taxon>Bacteria</taxon>
        <taxon>Pseudomonadati</taxon>
        <taxon>Pseudomonadota</taxon>
        <taxon>Betaproteobacteria</taxon>
        <taxon>Burkholderiales</taxon>
        <taxon>Alcaligenaceae</taxon>
        <taxon>Paralcaligenes</taxon>
    </lineage>
</organism>
<accession>A0A4R3M5G0</accession>
<dbReference type="EMBL" id="SMAJ01000005">
    <property type="protein sequence ID" value="TCT08591.1"/>
    <property type="molecule type" value="Genomic_DNA"/>
</dbReference>
<gene>
    <name evidence="1" type="ORF">EDC26_105143</name>
</gene>
<comment type="caution">
    <text evidence="1">The sequence shown here is derived from an EMBL/GenBank/DDBJ whole genome shotgun (WGS) entry which is preliminary data.</text>
</comment>